<dbReference type="EMBL" id="CAJZAH010000010">
    <property type="protein sequence ID" value="CAG9183995.1"/>
    <property type="molecule type" value="Genomic_DNA"/>
</dbReference>
<gene>
    <name evidence="1" type="ORF">LMG21510_04997</name>
</gene>
<organism evidence="1 2">
    <name type="scientific">Cupriavidus respiraculi</name>
    <dbReference type="NCBI Taxonomy" id="195930"/>
    <lineage>
        <taxon>Bacteria</taxon>
        <taxon>Pseudomonadati</taxon>
        <taxon>Pseudomonadota</taxon>
        <taxon>Betaproteobacteria</taxon>
        <taxon>Burkholderiales</taxon>
        <taxon>Burkholderiaceae</taxon>
        <taxon>Cupriavidus</taxon>
    </lineage>
</organism>
<dbReference type="Proteomes" id="UP000721236">
    <property type="component" value="Unassembled WGS sequence"/>
</dbReference>
<accession>A0ABN7ZDG5</accession>
<evidence type="ECO:0000313" key="1">
    <source>
        <dbReference type="EMBL" id="CAG9183995.1"/>
    </source>
</evidence>
<evidence type="ECO:0000313" key="2">
    <source>
        <dbReference type="Proteomes" id="UP000721236"/>
    </source>
</evidence>
<reference evidence="1 2" key="1">
    <citation type="submission" date="2021-08" db="EMBL/GenBank/DDBJ databases">
        <authorList>
            <person name="Peeters C."/>
        </authorList>
    </citation>
    <scope>NUCLEOTIDE SEQUENCE [LARGE SCALE GENOMIC DNA]</scope>
    <source>
        <strain evidence="1 2">LMG 21510</strain>
    </source>
</reference>
<sequence length="75" mass="8043">MKRCMTLLAVVTAPVWLPIWLPLWLLRRCWRALAALTLAGFLGGCAAASNRFDTSPCACAFLPVNVSAAEVTGHA</sequence>
<name>A0ABN7ZDG5_9BURK</name>
<keyword evidence="2" id="KW-1185">Reference proteome</keyword>
<evidence type="ECO:0008006" key="3">
    <source>
        <dbReference type="Google" id="ProtNLM"/>
    </source>
</evidence>
<proteinExistence type="predicted"/>
<protein>
    <recommendedName>
        <fullName evidence="3">Lipoprotein</fullName>
    </recommendedName>
</protein>
<comment type="caution">
    <text evidence="1">The sequence shown here is derived from an EMBL/GenBank/DDBJ whole genome shotgun (WGS) entry which is preliminary data.</text>
</comment>